<dbReference type="EMBL" id="JAWXYB010000018">
    <property type="protein sequence ID" value="MDX5929775.1"/>
    <property type="molecule type" value="Genomic_DNA"/>
</dbReference>
<evidence type="ECO:0000259" key="1">
    <source>
        <dbReference type="Pfam" id="PF13614"/>
    </source>
</evidence>
<accession>A0AAW9DM38</accession>
<proteinExistence type="predicted"/>
<dbReference type="CDD" id="cd02042">
    <property type="entry name" value="ParAB_family"/>
    <property type="match status" value="1"/>
</dbReference>
<comment type="caution">
    <text evidence="2">The sequence shown here is derived from an EMBL/GenBank/DDBJ whole genome shotgun (WGS) entry which is preliminary data.</text>
</comment>
<dbReference type="InterPro" id="IPR025669">
    <property type="entry name" value="AAA_dom"/>
</dbReference>
<dbReference type="PANTHER" id="PTHR13696">
    <property type="entry name" value="P-LOOP CONTAINING NUCLEOSIDE TRIPHOSPHATE HYDROLASE"/>
    <property type="match status" value="1"/>
</dbReference>
<sequence>MNLPPSPTDDFFDQDAIGVLYTNSLKVMNRIRESALNQDTGKKSGPLFQISKAAQLVGRTASAIREAEKDGRLPARERTESGRRLQYTLEDLDSMREVFGTRPWRRADDPAAVISISNFKGGVGKSTTAIHLAQYLAIQGYRVCLIDCDSQATTTMMFGYVPDIDLGERDTLYGYIHDMPPGGLRSFVRKTHFHNLDLVPANLKLYNLEYEIAGYIMQNQSFDVIDSIAHAVETIVDDYDVIILDPPPALGMISLGVLTAANALVVPMPPSIIDFSSTASFLDMLNSTMKQMEIAYRKRPVYNFVKIVGSKADEGKSMHREILGMTSKLFGRYMLNSVLRNSAEIDNASSRMKTVYELERPVTSHEVHTRCVTSLNAVNYEIEQEILKTWSGRGSGF</sequence>
<dbReference type="SUPFAM" id="SSF46955">
    <property type="entry name" value="Putative DNA-binding domain"/>
    <property type="match status" value="1"/>
</dbReference>
<dbReference type="Gene3D" id="3.40.50.300">
    <property type="entry name" value="P-loop containing nucleotide triphosphate hydrolases"/>
    <property type="match status" value="1"/>
</dbReference>
<dbReference type="PANTHER" id="PTHR13696:SF52">
    <property type="entry name" value="PARA FAMILY PROTEIN CT_582"/>
    <property type="match status" value="1"/>
</dbReference>
<dbReference type="InterPro" id="IPR009061">
    <property type="entry name" value="DNA-bd_dom_put_sf"/>
</dbReference>
<evidence type="ECO:0000313" key="2">
    <source>
        <dbReference type="EMBL" id="MDX5929775.1"/>
    </source>
</evidence>
<dbReference type="AlphaFoldDB" id="A0AAW9DM38"/>
<dbReference type="Gene3D" id="1.10.1660.10">
    <property type="match status" value="1"/>
</dbReference>
<dbReference type="Pfam" id="PF13614">
    <property type="entry name" value="AAA_31"/>
    <property type="match status" value="1"/>
</dbReference>
<keyword evidence="3" id="KW-1185">Reference proteome</keyword>
<protein>
    <submittedName>
        <fullName evidence="2">AAA family ATPase</fullName>
    </submittedName>
</protein>
<dbReference type="SUPFAM" id="SSF52540">
    <property type="entry name" value="P-loop containing nucleoside triphosphate hydrolases"/>
    <property type="match status" value="1"/>
</dbReference>
<feature type="domain" description="AAA" evidence="1">
    <location>
        <begin position="112"/>
        <end position="290"/>
    </location>
</feature>
<gene>
    <name evidence="2" type="ORF">SIL87_03235</name>
</gene>
<reference evidence="2 3" key="1">
    <citation type="submission" date="2023-11" db="EMBL/GenBank/DDBJ databases">
        <title>MicrobeMod: A computational toolkit for identifying prokaryotic methylation and restriction-modification with nanopore sequencing.</title>
        <authorList>
            <person name="Crits-Christoph A."/>
            <person name="Kang S.C."/>
            <person name="Lee H."/>
            <person name="Ostrov N."/>
        </authorList>
    </citation>
    <scope>NUCLEOTIDE SEQUENCE [LARGE SCALE GENOMIC DNA]</scope>
    <source>
        <strain evidence="2 3">DSMZ 700</strain>
    </source>
</reference>
<name>A0AAW9DM38_ACIAO</name>
<dbReference type="InterPro" id="IPR027417">
    <property type="entry name" value="P-loop_NTPase"/>
</dbReference>
<dbReference type="InterPro" id="IPR050678">
    <property type="entry name" value="DNA_Partitioning_ATPase"/>
</dbReference>
<dbReference type="Proteomes" id="UP001279553">
    <property type="component" value="Unassembled WGS sequence"/>
</dbReference>
<organism evidence="2 3">
    <name type="scientific">Acidiphilium acidophilum</name>
    <name type="common">Thiobacillus acidophilus</name>
    <dbReference type="NCBI Taxonomy" id="76588"/>
    <lineage>
        <taxon>Bacteria</taxon>
        <taxon>Pseudomonadati</taxon>
        <taxon>Pseudomonadota</taxon>
        <taxon>Alphaproteobacteria</taxon>
        <taxon>Acetobacterales</taxon>
        <taxon>Acidocellaceae</taxon>
        <taxon>Acidiphilium</taxon>
    </lineage>
</organism>
<dbReference type="RefSeq" id="WP_319612771.1">
    <property type="nucleotide sequence ID" value="NZ_JAWXYB010000018.1"/>
</dbReference>
<evidence type="ECO:0000313" key="3">
    <source>
        <dbReference type="Proteomes" id="UP001279553"/>
    </source>
</evidence>